<evidence type="ECO:0000256" key="9">
    <source>
        <dbReference type="ARBA" id="ARBA00023125"/>
    </source>
</evidence>
<dbReference type="InterPro" id="IPR014001">
    <property type="entry name" value="Helicase_ATP-bd"/>
</dbReference>
<dbReference type="AlphaFoldDB" id="A0A0T6ATR2"/>
<dbReference type="Pfam" id="PF00271">
    <property type="entry name" value="Helicase_C"/>
    <property type="match status" value="1"/>
</dbReference>
<dbReference type="GO" id="GO:0003677">
    <property type="term" value="F:DNA binding"/>
    <property type="evidence" value="ECO:0007669"/>
    <property type="project" value="UniProtKB-KW"/>
</dbReference>
<evidence type="ECO:0000256" key="1">
    <source>
        <dbReference type="ARBA" id="ARBA00004123"/>
    </source>
</evidence>
<accession>A0A0T6ATR2</accession>
<dbReference type="GO" id="GO:0006325">
    <property type="term" value="P:chromatin organization"/>
    <property type="evidence" value="ECO:0007669"/>
    <property type="project" value="UniProtKB-KW"/>
</dbReference>
<gene>
    <name evidence="15" type="ORF">AMK59_6592</name>
</gene>
<dbReference type="OrthoDB" id="448448at2759"/>
<evidence type="ECO:0000259" key="13">
    <source>
        <dbReference type="PROSITE" id="PS51192"/>
    </source>
</evidence>
<dbReference type="InterPro" id="IPR027417">
    <property type="entry name" value="P-loop_NTPase"/>
</dbReference>
<feature type="domain" description="Helicase ATP-binding" evidence="13">
    <location>
        <begin position="8"/>
        <end position="178"/>
    </location>
</feature>
<keyword evidence="10" id="KW-0539">Nucleus</keyword>
<evidence type="ECO:0000256" key="3">
    <source>
        <dbReference type="ARBA" id="ARBA00012551"/>
    </source>
</evidence>
<dbReference type="Gene3D" id="3.40.50.10810">
    <property type="entry name" value="Tandem AAA-ATPase domain"/>
    <property type="match status" value="1"/>
</dbReference>
<evidence type="ECO:0000256" key="2">
    <source>
        <dbReference type="ARBA" id="ARBA00007025"/>
    </source>
</evidence>
<evidence type="ECO:0000313" key="15">
    <source>
        <dbReference type="EMBL" id="KRT78438.1"/>
    </source>
</evidence>
<evidence type="ECO:0000256" key="12">
    <source>
        <dbReference type="ARBA" id="ARBA00069890"/>
    </source>
</evidence>
<dbReference type="EC" id="3.6.4.12" evidence="3"/>
<dbReference type="SUPFAM" id="SSF52540">
    <property type="entry name" value="P-loop containing nucleoside triphosphate hydrolases"/>
    <property type="match status" value="2"/>
</dbReference>
<dbReference type="InterPro" id="IPR049730">
    <property type="entry name" value="SNF2/RAD54-like_C"/>
</dbReference>
<evidence type="ECO:0000313" key="16">
    <source>
        <dbReference type="Proteomes" id="UP000051574"/>
    </source>
</evidence>
<dbReference type="Proteomes" id="UP000051574">
    <property type="component" value="Unassembled WGS sequence"/>
</dbReference>
<keyword evidence="5" id="KW-0378">Hydrolase</keyword>
<dbReference type="Gene3D" id="3.40.50.300">
    <property type="entry name" value="P-loop containing nucleotide triphosphate hydrolases"/>
    <property type="match status" value="1"/>
</dbReference>
<dbReference type="PROSITE" id="PS51194">
    <property type="entry name" value="HELICASE_CTER"/>
    <property type="match status" value="1"/>
</dbReference>
<dbReference type="FunFam" id="3.40.50.10810:FF:000014">
    <property type="entry name" value="SWI/SNF-related matrix-associated actin-dependent regulator of chromatin subfamily A containing DEAD/H box 1"/>
    <property type="match status" value="1"/>
</dbReference>
<sequence length="544" mass="62849">MVGVNWLAVLHNQDVNGILADEMGLGKTVQVISFLAYLKETNLAKTTHLVVVPSSTLENWQNEFERWCPELNVLLYYGTTEERRHMRMLFAEGKHKDYDVVLTTYTMVSSGPEEKKMFRVTPMHYVVFDEAHMLKNMNTQRYESLIRIKASKRILLTGTPLQNNLLELMSLLIFVMPNIFSEKTEDLKNLFQKTSKAKDADNDILPQFEKEQIGHAKRIMKPFVLRRLKRDVLQDLPKKDDYMLQIPMAFTQEEQYVNLVASFKEAGNNENGNYNGVTMMSDLRKLSNHPLLLRYHYQYEDLPEIAKKLAVDPGYKDTVEQYIIDDLACMSDFEIHTMTKQFKCLEDLSLPDNLITTSGKFLYLDKKLKELKDHGHRVLIFSQYVIMLDVMEEYLQLRDHSYLRLDGSTPVTIRQQLIDEFTSDPSVFIFLLSTKAGGLGINLTAADTVIIHDIDFNPYNDKQAEDRCHRMGQQNPVSVYRLISKGTIEEGMWQLTQEKLKLEKEITNDDYDNTDVRSVVNLLSSALGIDSEKATNLVSPRNKL</sequence>
<evidence type="ECO:0000256" key="5">
    <source>
        <dbReference type="ARBA" id="ARBA00022801"/>
    </source>
</evidence>
<keyword evidence="4" id="KW-0547">Nucleotide-binding</keyword>
<dbReference type="CDD" id="cd18793">
    <property type="entry name" value="SF2_C_SNF"/>
    <property type="match status" value="1"/>
</dbReference>
<dbReference type="InterPro" id="IPR001650">
    <property type="entry name" value="Helicase_C-like"/>
</dbReference>
<protein>
    <recommendedName>
        <fullName evidence="12">SWI/SNF-related matrix-associated actin-dependent regulator of chromatin subfamily A containing DEAD/H box 1 homolog</fullName>
        <ecNumber evidence="3">3.6.4.12</ecNumber>
    </recommendedName>
</protein>
<dbReference type="PANTHER" id="PTHR10799">
    <property type="entry name" value="SNF2/RAD54 HELICASE FAMILY"/>
    <property type="match status" value="1"/>
</dbReference>
<dbReference type="GO" id="GO:0005634">
    <property type="term" value="C:nucleus"/>
    <property type="evidence" value="ECO:0007669"/>
    <property type="project" value="UniProtKB-SubCell"/>
</dbReference>
<dbReference type="GO" id="GO:0016787">
    <property type="term" value="F:hydrolase activity"/>
    <property type="evidence" value="ECO:0007669"/>
    <property type="project" value="UniProtKB-KW"/>
</dbReference>
<dbReference type="Pfam" id="PF00176">
    <property type="entry name" value="SNF2-rel_dom"/>
    <property type="match status" value="1"/>
</dbReference>
<dbReference type="FunFam" id="3.40.50.300:FF:001629">
    <property type="entry name" value="Probable ATP-dependent helicase PF08_0048"/>
    <property type="match status" value="1"/>
</dbReference>
<keyword evidence="9" id="KW-0238">DNA-binding</keyword>
<reference evidence="15 16" key="1">
    <citation type="submission" date="2015-09" db="EMBL/GenBank/DDBJ databases">
        <title>Draft genome of the scarab beetle Oryctes borbonicus.</title>
        <authorList>
            <person name="Meyer J.M."/>
            <person name="Markov G.V."/>
            <person name="Baskaran P."/>
            <person name="Herrmann M."/>
            <person name="Sommer R.J."/>
            <person name="Roedelsperger C."/>
        </authorList>
    </citation>
    <scope>NUCLEOTIDE SEQUENCE [LARGE SCALE GENOMIC DNA]</scope>
    <source>
        <strain evidence="15">OB123</strain>
        <tissue evidence="15">Whole animal</tissue>
    </source>
</reference>
<comment type="similarity">
    <text evidence="2">Belongs to the SNF2/RAD54 helicase family.</text>
</comment>
<keyword evidence="8" id="KW-0156">Chromatin regulator</keyword>
<evidence type="ECO:0000256" key="7">
    <source>
        <dbReference type="ARBA" id="ARBA00022840"/>
    </source>
</evidence>
<evidence type="ECO:0000256" key="11">
    <source>
        <dbReference type="ARBA" id="ARBA00059294"/>
    </source>
</evidence>
<evidence type="ECO:0000256" key="6">
    <source>
        <dbReference type="ARBA" id="ARBA00022806"/>
    </source>
</evidence>
<proteinExistence type="inferred from homology"/>
<name>A0A0T6ATR2_9SCAR</name>
<evidence type="ECO:0000259" key="14">
    <source>
        <dbReference type="PROSITE" id="PS51194"/>
    </source>
</evidence>
<organism evidence="15 16">
    <name type="scientific">Oryctes borbonicus</name>
    <dbReference type="NCBI Taxonomy" id="1629725"/>
    <lineage>
        <taxon>Eukaryota</taxon>
        <taxon>Metazoa</taxon>
        <taxon>Ecdysozoa</taxon>
        <taxon>Arthropoda</taxon>
        <taxon>Hexapoda</taxon>
        <taxon>Insecta</taxon>
        <taxon>Pterygota</taxon>
        <taxon>Neoptera</taxon>
        <taxon>Endopterygota</taxon>
        <taxon>Coleoptera</taxon>
        <taxon>Polyphaga</taxon>
        <taxon>Scarabaeiformia</taxon>
        <taxon>Scarabaeidae</taxon>
        <taxon>Dynastinae</taxon>
        <taxon>Oryctes</taxon>
    </lineage>
</organism>
<dbReference type="EMBL" id="LJIG01022842">
    <property type="protein sequence ID" value="KRT78438.1"/>
    <property type="molecule type" value="Genomic_DNA"/>
</dbReference>
<dbReference type="InterPro" id="IPR000330">
    <property type="entry name" value="SNF2_N"/>
</dbReference>
<evidence type="ECO:0000256" key="8">
    <source>
        <dbReference type="ARBA" id="ARBA00022853"/>
    </source>
</evidence>
<comment type="subcellular location">
    <subcellularLocation>
        <location evidence="1">Nucleus</location>
    </subcellularLocation>
</comment>
<keyword evidence="7" id="KW-0067">ATP-binding</keyword>
<dbReference type="GO" id="GO:0005694">
    <property type="term" value="C:chromosome"/>
    <property type="evidence" value="ECO:0007669"/>
    <property type="project" value="UniProtKB-ARBA"/>
</dbReference>
<keyword evidence="6 15" id="KW-0347">Helicase</keyword>
<feature type="domain" description="Helicase C-terminal" evidence="14">
    <location>
        <begin position="363"/>
        <end position="528"/>
    </location>
</feature>
<evidence type="ECO:0000256" key="4">
    <source>
        <dbReference type="ARBA" id="ARBA00022741"/>
    </source>
</evidence>
<evidence type="ECO:0000256" key="10">
    <source>
        <dbReference type="ARBA" id="ARBA00023242"/>
    </source>
</evidence>
<comment type="caution">
    <text evidence="15">The sequence shown here is derived from an EMBL/GenBank/DDBJ whole genome shotgun (WGS) entry which is preliminary data.</text>
</comment>
<dbReference type="PROSITE" id="PS51192">
    <property type="entry name" value="HELICASE_ATP_BIND_1"/>
    <property type="match status" value="1"/>
</dbReference>
<comment type="function">
    <text evidence="11">DNA helicase that possesses intrinsic ATP-dependent nucleosome-remodeling activity and is both required for DNA repair and heterochromatin organization. Promotes DNA end resection of double-strand breaks (DSBs) following DNA damage: probably acts by weakening histone DNA interactions in nucleosomes flanking DSBs.</text>
</comment>
<dbReference type="SMART" id="SM00490">
    <property type="entry name" value="HELICc"/>
    <property type="match status" value="1"/>
</dbReference>
<dbReference type="SMART" id="SM00487">
    <property type="entry name" value="DEXDc"/>
    <property type="match status" value="1"/>
</dbReference>
<keyword evidence="16" id="KW-1185">Reference proteome</keyword>
<dbReference type="GO" id="GO:0003678">
    <property type="term" value="F:DNA helicase activity"/>
    <property type="evidence" value="ECO:0007669"/>
    <property type="project" value="UniProtKB-EC"/>
</dbReference>
<dbReference type="GO" id="GO:0005524">
    <property type="term" value="F:ATP binding"/>
    <property type="evidence" value="ECO:0007669"/>
    <property type="project" value="UniProtKB-KW"/>
</dbReference>
<dbReference type="InterPro" id="IPR038718">
    <property type="entry name" value="SNF2-like_sf"/>
</dbReference>